<protein>
    <recommendedName>
        <fullName evidence="3">Lysosomal-associated transmembrane protein 4B</fullName>
    </recommendedName>
</protein>
<keyword evidence="1" id="KW-0472">Membrane</keyword>
<keyword evidence="1" id="KW-0812">Transmembrane</keyword>
<keyword evidence="1" id="KW-1133">Transmembrane helix</keyword>
<dbReference type="Pfam" id="PF15860">
    <property type="entry name" value="DUF4728"/>
    <property type="match status" value="1"/>
</dbReference>
<feature type="transmembrane region" description="Helical" evidence="1">
    <location>
        <begin position="20"/>
        <end position="40"/>
    </location>
</feature>
<feature type="transmembrane region" description="Helical" evidence="1">
    <location>
        <begin position="118"/>
        <end position="141"/>
    </location>
</feature>
<feature type="transmembrane region" description="Helical" evidence="1">
    <location>
        <begin position="60"/>
        <end position="82"/>
    </location>
</feature>
<dbReference type="PANTHER" id="PTHR34609">
    <property type="entry name" value="GEO08273P1-RELATED"/>
    <property type="match status" value="1"/>
</dbReference>
<dbReference type="EMBL" id="GGMR01010804">
    <property type="protein sequence ID" value="MBY23423.1"/>
    <property type="molecule type" value="Transcribed_RNA"/>
</dbReference>
<evidence type="ECO:0008006" key="3">
    <source>
        <dbReference type="Google" id="ProtNLM"/>
    </source>
</evidence>
<sequence>MGRKFPLLETCLGFPLKTGAIISGVYGIVVAIVTVILILVKDIKIQTIVIDFLPKSVVQIIVIINLLMTVFISLLLLAGIFMRKKILMLPWIVLTIMLCIGLVISVIYTSIDFLIHKFYFTSFGVLVVGLLFVCVYVYMWWVAYSYYQKIKEEDNRTPYTRTPYYG</sequence>
<dbReference type="AlphaFoldDB" id="A0A2S2P1S7"/>
<evidence type="ECO:0000256" key="1">
    <source>
        <dbReference type="SAM" id="Phobius"/>
    </source>
</evidence>
<organism evidence="2">
    <name type="scientific">Schizaphis graminum</name>
    <name type="common">Green bug aphid</name>
    <dbReference type="NCBI Taxonomy" id="13262"/>
    <lineage>
        <taxon>Eukaryota</taxon>
        <taxon>Metazoa</taxon>
        <taxon>Ecdysozoa</taxon>
        <taxon>Arthropoda</taxon>
        <taxon>Hexapoda</taxon>
        <taxon>Insecta</taxon>
        <taxon>Pterygota</taxon>
        <taxon>Neoptera</taxon>
        <taxon>Paraneoptera</taxon>
        <taxon>Hemiptera</taxon>
        <taxon>Sternorrhyncha</taxon>
        <taxon>Aphidomorpha</taxon>
        <taxon>Aphidoidea</taxon>
        <taxon>Aphididae</taxon>
        <taxon>Aphidini</taxon>
        <taxon>Schizaphis</taxon>
    </lineage>
</organism>
<reference evidence="2" key="1">
    <citation type="submission" date="2018-04" db="EMBL/GenBank/DDBJ databases">
        <title>Transcriptome of Schizaphis graminum biotype I.</title>
        <authorList>
            <person name="Scully E.D."/>
            <person name="Geib S.M."/>
            <person name="Palmer N.A."/>
            <person name="Koch K."/>
            <person name="Bradshaw J."/>
            <person name="Heng-Moss T."/>
            <person name="Sarath G."/>
        </authorList>
    </citation>
    <scope>NUCLEOTIDE SEQUENCE</scope>
</reference>
<gene>
    <name evidence="2" type="ORF">g.175017</name>
</gene>
<dbReference type="InterPro" id="IPR053077">
    <property type="entry name" value="MARVEL_domain_protein_3"/>
</dbReference>
<accession>A0A2S2P1S7</accession>
<name>A0A2S2P1S7_SCHGA</name>
<proteinExistence type="predicted"/>
<feature type="transmembrane region" description="Helical" evidence="1">
    <location>
        <begin position="88"/>
        <end position="111"/>
    </location>
</feature>
<evidence type="ECO:0000313" key="2">
    <source>
        <dbReference type="EMBL" id="MBY23423.1"/>
    </source>
</evidence>
<dbReference type="PANTHER" id="PTHR34609:SF17">
    <property type="entry name" value="GEO08273P1-RELATED"/>
    <property type="match status" value="1"/>
</dbReference>
<dbReference type="InterPro" id="IPR031720">
    <property type="entry name" value="DUF4728"/>
</dbReference>